<comment type="caution">
    <text evidence="1">The sequence shown here is derived from an EMBL/GenBank/DDBJ whole genome shotgun (WGS) entry which is preliminary data.</text>
</comment>
<accession>A0A1U7I2T5</accession>
<evidence type="ECO:0000313" key="2">
    <source>
        <dbReference type="Proteomes" id="UP000185860"/>
    </source>
</evidence>
<protein>
    <submittedName>
        <fullName evidence="1">Uncharacterized protein</fullName>
    </submittedName>
</protein>
<organism evidence="1 2">
    <name type="scientific">[Phormidium ambiguum] IAM M-71</name>
    <dbReference type="NCBI Taxonomy" id="454136"/>
    <lineage>
        <taxon>Bacteria</taxon>
        <taxon>Bacillati</taxon>
        <taxon>Cyanobacteriota</taxon>
        <taxon>Cyanophyceae</taxon>
        <taxon>Oscillatoriophycideae</taxon>
        <taxon>Aerosakkonematales</taxon>
        <taxon>Aerosakkonemataceae</taxon>
        <taxon>Floridanema</taxon>
    </lineage>
</organism>
<sequence length="178" mass="20321">MTKLPNDDQNLVDFLRQNRPEIPPSNPELEERIFQAIASSPLPQLQNNSPNRFFRRRQLWLVPPAIAASLALAWAGNYWRESYSLNNSFAAKPILQNSAERSNNNLLAKSSYLPETTNSQNHQELAKLETFLENNWDGVVTNNPPEISVETIQKEYFNLAESKSYSTTKATNVVTTRR</sequence>
<dbReference type="Proteomes" id="UP000185860">
    <property type="component" value="Unassembled WGS sequence"/>
</dbReference>
<proteinExistence type="predicted"/>
<dbReference type="EMBL" id="MRCE01000066">
    <property type="protein sequence ID" value="OKH30367.1"/>
    <property type="molecule type" value="Genomic_DNA"/>
</dbReference>
<gene>
    <name evidence="1" type="ORF">NIES2119_31115</name>
</gene>
<reference evidence="1 2" key="1">
    <citation type="submission" date="2016-11" db="EMBL/GenBank/DDBJ databases">
        <title>Draft Genome Sequences of Nine Cyanobacterial Strains from Diverse Habitats.</title>
        <authorList>
            <person name="Zhu T."/>
            <person name="Hou S."/>
            <person name="Lu X."/>
            <person name="Hess W.R."/>
        </authorList>
    </citation>
    <scope>NUCLEOTIDE SEQUENCE [LARGE SCALE GENOMIC DNA]</scope>
    <source>
        <strain evidence="1 2">IAM M-71</strain>
    </source>
</reference>
<dbReference type="STRING" id="454136.NIES2119_31115"/>
<dbReference type="AlphaFoldDB" id="A0A1U7I2T5"/>
<dbReference type="OrthoDB" id="582668at2"/>
<name>A0A1U7I2T5_9CYAN</name>
<dbReference type="RefSeq" id="WP_073597367.1">
    <property type="nucleotide sequence ID" value="NZ_MRCE01000066.1"/>
</dbReference>
<evidence type="ECO:0000313" key="1">
    <source>
        <dbReference type="EMBL" id="OKH30367.1"/>
    </source>
</evidence>